<reference evidence="1" key="1">
    <citation type="submission" date="2023-01" db="EMBL/GenBank/DDBJ databases">
        <title>Genome assembly of the deep-sea coral Lophelia pertusa.</title>
        <authorList>
            <person name="Herrera S."/>
            <person name="Cordes E."/>
        </authorList>
    </citation>
    <scope>NUCLEOTIDE SEQUENCE</scope>
    <source>
        <strain evidence="1">USNM1676648</strain>
        <tissue evidence="1">Polyp</tissue>
    </source>
</reference>
<evidence type="ECO:0000313" key="2">
    <source>
        <dbReference type="Proteomes" id="UP001163046"/>
    </source>
</evidence>
<dbReference type="EMBL" id="MU825406">
    <property type="protein sequence ID" value="KAJ7391498.1"/>
    <property type="molecule type" value="Genomic_DNA"/>
</dbReference>
<gene>
    <name evidence="1" type="ORF">OS493_018547</name>
</gene>
<proteinExistence type="predicted"/>
<accession>A0A9X0DAE7</accession>
<evidence type="ECO:0000313" key="1">
    <source>
        <dbReference type="EMBL" id="KAJ7391498.1"/>
    </source>
</evidence>
<organism evidence="1 2">
    <name type="scientific">Desmophyllum pertusum</name>
    <dbReference type="NCBI Taxonomy" id="174260"/>
    <lineage>
        <taxon>Eukaryota</taxon>
        <taxon>Metazoa</taxon>
        <taxon>Cnidaria</taxon>
        <taxon>Anthozoa</taxon>
        <taxon>Hexacorallia</taxon>
        <taxon>Scleractinia</taxon>
        <taxon>Caryophylliina</taxon>
        <taxon>Caryophylliidae</taxon>
        <taxon>Desmophyllum</taxon>
    </lineage>
</organism>
<name>A0A9X0DAE7_9CNID</name>
<keyword evidence="2" id="KW-1185">Reference proteome</keyword>
<dbReference type="Proteomes" id="UP001163046">
    <property type="component" value="Unassembled WGS sequence"/>
</dbReference>
<dbReference type="AlphaFoldDB" id="A0A9X0DAE7"/>
<sequence>MVEVAVEETSNAGKTGVSAETIIVSIQGEVRKRETPLYAERKVFHQRKSACVAELGVKQEDFGEVRIGVGNGLYLKGPAVAECASSVDKKESIASGKRTDEEWLGGEGVEEMVEEKLIGQPKARKSATTESE</sequence>
<comment type="caution">
    <text evidence="1">The sequence shown here is derived from an EMBL/GenBank/DDBJ whole genome shotgun (WGS) entry which is preliminary data.</text>
</comment>
<protein>
    <submittedName>
        <fullName evidence="1">Uncharacterized protein</fullName>
    </submittedName>
</protein>